<keyword evidence="6" id="KW-1185">Reference proteome</keyword>
<dbReference type="GO" id="GO:0003677">
    <property type="term" value="F:DNA binding"/>
    <property type="evidence" value="ECO:0007669"/>
    <property type="project" value="TreeGrafter"/>
</dbReference>
<dbReference type="STRING" id="299467.A0A443RVM3"/>
<dbReference type="EC" id="2.1.1.37" evidence="1"/>
<dbReference type="InterPro" id="IPR029063">
    <property type="entry name" value="SAM-dependent_MTases_sf"/>
</dbReference>
<name>A0A443RVM3_9ACAR</name>
<dbReference type="PANTHER" id="PTHR10629:SF52">
    <property type="entry name" value="DNA (CYTOSINE-5)-METHYLTRANSFERASE 1"/>
    <property type="match status" value="1"/>
</dbReference>
<evidence type="ECO:0000313" key="6">
    <source>
        <dbReference type="Proteomes" id="UP000288716"/>
    </source>
</evidence>
<dbReference type="GO" id="GO:0044027">
    <property type="term" value="P:negative regulation of gene expression via chromosomal CpG island methylation"/>
    <property type="evidence" value="ECO:0007669"/>
    <property type="project" value="TreeGrafter"/>
</dbReference>
<evidence type="ECO:0000256" key="2">
    <source>
        <dbReference type="ARBA" id="ARBA00022603"/>
    </source>
</evidence>
<dbReference type="SUPFAM" id="SSF53335">
    <property type="entry name" value="S-adenosyl-L-methionine-dependent methyltransferases"/>
    <property type="match status" value="1"/>
</dbReference>
<comment type="caution">
    <text evidence="5">The sequence shown here is derived from an EMBL/GenBank/DDBJ whole genome shotgun (WGS) entry which is preliminary data.</text>
</comment>
<dbReference type="EMBL" id="NCKV01027924">
    <property type="protein sequence ID" value="RWS19290.1"/>
    <property type="molecule type" value="Genomic_DNA"/>
</dbReference>
<dbReference type="Pfam" id="PF00145">
    <property type="entry name" value="DNA_methylase"/>
    <property type="match status" value="1"/>
</dbReference>
<dbReference type="AlphaFoldDB" id="A0A443RVM3"/>
<keyword evidence="3 5" id="KW-0808">Transferase</keyword>
<dbReference type="GO" id="GO:0005634">
    <property type="term" value="C:nucleus"/>
    <property type="evidence" value="ECO:0007669"/>
    <property type="project" value="TreeGrafter"/>
</dbReference>
<dbReference type="Gene3D" id="3.90.120.10">
    <property type="entry name" value="DNA Methylase, subunit A, domain 2"/>
    <property type="match status" value="1"/>
</dbReference>
<dbReference type="OrthoDB" id="5376140at2759"/>
<dbReference type="InterPro" id="IPR050390">
    <property type="entry name" value="C5-Methyltransferase"/>
</dbReference>
<evidence type="ECO:0000256" key="1">
    <source>
        <dbReference type="ARBA" id="ARBA00011975"/>
    </source>
</evidence>
<dbReference type="InterPro" id="IPR001525">
    <property type="entry name" value="C5_MeTfrase"/>
</dbReference>
<sequence>RRAFIFAASADVKLPNFPKPTHVFSQRACQLSAFIDGIRYSPTVDYKIALFRAITVRDAISDLPKINTDLPKKVSYKSSPVCHYQKIMRFYSNETIRDHCCKQISALTKARINEIPQTAGSDWRDLPNIRVQLPDGTVVNKLVYLYHDVKNGKTQNGKLRGVCNCASGNECDVGKSRQENTLIPWCLVHTANRQYQWSGLYGRLQFDGFFPTIVTNPEPIGKQGRVIHPQENRIISVRECARSQTFPDNFSFMGGIPDRHRQIGNAVPPLLAYSIGLQFKAAIIEMAT</sequence>
<dbReference type="GO" id="GO:0032259">
    <property type="term" value="P:methylation"/>
    <property type="evidence" value="ECO:0007669"/>
    <property type="project" value="UniProtKB-KW"/>
</dbReference>
<dbReference type="FunFam" id="3.90.120.10:FF:000001">
    <property type="entry name" value="DNA (cytosine-5)-methyltransferase"/>
    <property type="match status" value="1"/>
</dbReference>
<dbReference type="VEuPathDB" id="VectorBase:LDEU012750"/>
<dbReference type="Proteomes" id="UP000288716">
    <property type="component" value="Unassembled WGS sequence"/>
</dbReference>
<protein>
    <recommendedName>
        <fullName evidence="1">DNA (cytosine-5-)-methyltransferase</fullName>
        <ecNumber evidence="1">2.1.1.37</ecNumber>
    </recommendedName>
</protein>
<evidence type="ECO:0000256" key="4">
    <source>
        <dbReference type="ARBA" id="ARBA00022691"/>
    </source>
</evidence>
<gene>
    <name evidence="5" type="ORF">B4U80_11474</name>
</gene>
<keyword evidence="2 5" id="KW-0489">Methyltransferase</keyword>
<reference evidence="5 6" key="1">
    <citation type="journal article" date="2018" name="Gigascience">
        <title>Genomes of trombidid mites reveal novel predicted allergens and laterally-transferred genes associated with secondary metabolism.</title>
        <authorList>
            <person name="Dong X."/>
            <person name="Chaisiri K."/>
            <person name="Xia D."/>
            <person name="Armstrong S.D."/>
            <person name="Fang Y."/>
            <person name="Donnelly M.J."/>
            <person name="Kadowaki T."/>
            <person name="McGarry J.W."/>
            <person name="Darby A.C."/>
            <person name="Makepeace B.L."/>
        </authorList>
    </citation>
    <scope>NUCLEOTIDE SEQUENCE [LARGE SCALE GENOMIC DNA]</scope>
    <source>
        <strain evidence="5">UoL-UT</strain>
    </source>
</reference>
<evidence type="ECO:0000256" key="3">
    <source>
        <dbReference type="ARBA" id="ARBA00022679"/>
    </source>
</evidence>
<evidence type="ECO:0000313" key="5">
    <source>
        <dbReference type="EMBL" id="RWS19290.1"/>
    </source>
</evidence>
<proteinExistence type="predicted"/>
<accession>A0A443RVM3</accession>
<keyword evidence="4" id="KW-0949">S-adenosyl-L-methionine</keyword>
<dbReference type="GO" id="GO:0003886">
    <property type="term" value="F:DNA (cytosine-5-)-methyltransferase activity"/>
    <property type="evidence" value="ECO:0007669"/>
    <property type="project" value="UniProtKB-EC"/>
</dbReference>
<feature type="non-terminal residue" evidence="5">
    <location>
        <position position="1"/>
    </location>
</feature>
<dbReference type="PANTHER" id="PTHR10629">
    <property type="entry name" value="CYTOSINE-SPECIFIC METHYLTRANSFERASE"/>
    <property type="match status" value="1"/>
</dbReference>
<organism evidence="5 6">
    <name type="scientific">Leptotrombidium deliense</name>
    <dbReference type="NCBI Taxonomy" id="299467"/>
    <lineage>
        <taxon>Eukaryota</taxon>
        <taxon>Metazoa</taxon>
        <taxon>Ecdysozoa</taxon>
        <taxon>Arthropoda</taxon>
        <taxon>Chelicerata</taxon>
        <taxon>Arachnida</taxon>
        <taxon>Acari</taxon>
        <taxon>Acariformes</taxon>
        <taxon>Trombidiformes</taxon>
        <taxon>Prostigmata</taxon>
        <taxon>Anystina</taxon>
        <taxon>Parasitengona</taxon>
        <taxon>Trombiculoidea</taxon>
        <taxon>Trombiculidae</taxon>
        <taxon>Leptotrombidium</taxon>
    </lineage>
</organism>